<dbReference type="InterPro" id="IPR016292">
    <property type="entry name" value="Epoxide_hydrolase"/>
</dbReference>
<dbReference type="Pfam" id="PF06441">
    <property type="entry name" value="EHN"/>
    <property type="match status" value="1"/>
</dbReference>
<dbReference type="PANTHER" id="PTHR21661:SF35">
    <property type="entry name" value="EPOXIDE HYDROLASE"/>
    <property type="match status" value="1"/>
</dbReference>
<comment type="similarity">
    <text evidence="1">Belongs to the peptidase S33 family.</text>
</comment>
<evidence type="ECO:0000259" key="5">
    <source>
        <dbReference type="Pfam" id="PF06441"/>
    </source>
</evidence>
<feature type="active site" description="Proton acceptor" evidence="4">
    <location>
        <position position="422"/>
    </location>
</feature>
<feature type="active site" description="Proton donor" evidence="4">
    <location>
        <position position="368"/>
    </location>
</feature>
<reference evidence="6 7" key="1">
    <citation type="journal article" date="2018" name="Genome Biol. Evol.">
        <title>Multiple Roots of Fruiting Body Formation in Amoebozoa.</title>
        <authorList>
            <person name="Hillmann F."/>
            <person name="Forbes G."/>
            <person name="Novohradska S."/>
            <person name="Ferling I."/>
            <person name="Riege K."/>
            <person name="Groth M."/>
            <person name="Westermann M."/>
            <person name="Marz M."/>
            <person name="Spaller T."/>
            <person name="Winckler T."/>
            <person name="Schaap P."/>
            <person name="Glockner G."/>
        </authorList>
    </citation>
    <scope>NUCLEOTIDE SEQUENCE [LARGE SCALE GENOMIC DNA]</scope>
    <source>
        <strain evidence="6 7">Jena</strain>
    </source>
</reference>
<evidence type="ECO:0000256" key="4">
    <source>
        <dbReference type="PIRSR" id="PIRSR001112-1"/>
    </source>
</evidence>
<evidence type="ECO:0000256" key="3">
    <source>
        <dbReference type="ARBA" id="ARBA00022801"/>
    </source>
</evidence>
<dbReference type="PRINTS" id="PR00412">
    <property type="entry name" value="EPOXHYDRLASE"/>
</dbReference>
<dbReference type="InterPro" id="IPR010497">
    <property type="entry name" value="Epoxide_hydro_N"/>
</dbReference>
<feature type="domain" description="Epoxide hydrolase N-terminal" evidence="5">
    <location>
        <begin position="54"/>
        <end position="170"/>
    </location>
</feature>
<dbReference type="PIRSF" id="PIRSF001112">
    <property type="entry name" value="Epoxide_hydrolase"/>
    <property type="match status" value="1"/>
</dbReference>
<accession>A0A2P6NU63</accession>
<dbReference type="Proteomes" id="UP000241769">
    <property type="component" value="Unassembled WGS sequence"/>
</dbReference>
<name>A0A2P6NU63_9EUKA</name>
<dbReference type="EMBL" id="MDYQ01000020">
    <property type="protein sequence ID" value="PRP87476.1"/>
    <property type="molecule type" value="Genomic_DNA"/>
</dbReference>
<dbReference type="AlphaFoldDB" id="A0A2P6NU63"/>
<dbReference type="InParanoid" id="A0A2P6NU63"/>
<keyword evidence="2" id="KW-0058">Aromatic hydrocarbons catabolism</keyword>
<dbReference type="STRING" id="1890364.A0A2P6NU63"/>
<dbReference type="GO" id="GO:0004301">
    <property type="term" value="F:epoxide hydrolase activity"/>
    <property type="evidence" value="ECO:0007669"/>
    <property type="project" value="TreeGrafter"/>
</dbReference>
<dbReference type="GO" id="GO:0097176">
    <property type="term" value="P:epoxide metabolic process"/>
    <property type="evidence" value="ECO:0007669"/>
    <property type="project" value="TreeGrafter"/>
</dbReference>
<dbReference type="Gene3D" id="3.40.50.1820">
    <property type="entry name" value="alpha/beta hydrolase"/>
    <property type="match status" value="1"/>
</dbReference>
<evidence type="ECO:0000256" key="1">
    <source>
        <dbReference type="ARBA" id="ARBA00010088"/>
    </source>
</evidence>
<dbReference type="InterPro" id="IPR029058">
    <property type="entry name" value="AB_hydrolase_fold"/>
</dbReference>
<dbReference type="PANTHER" id="PTHR21661">
    <property type="entry name" value="EPOXIDE HYDROLASE 1-RELATED"/>
    <property type="match status" value="1"/>
</dbReference>
<evidence type="ECO:0000313" key="7">
    <source>
        <dbReference type="Proteomes" id="UP000241769"/>
    </source>
</evidence>
<protein>
    <recommendedName>
        <fullName evidence="5">Epoxide hydrolase N-terminal domain-containing protein</fullName>
    </recommendedName>
</protein>
<evidence type="ECO:0000313" key="6">
    <source>
        <dbReference type="EMBL" id="PRP87476.1"/>
    </source>
</evidence>
<organism evidence="6 7">
    <name type="scientific">Planoprotostelium fungivorum</name>
    <dbReference type="NCBI Taxonomy" id="1890364"/>
    <lineage>
        <taxon>Eukaryota</taxon>
        <taxon>Amoebozoa</taxon>
        <taxon>Evosea</taxon>
        <taxon>Variosea</taxon>
        <taxon>Cavosteliida</taxon>
        <taxon>Cavosteliaceae</taxon>
        <taxon>Planoprotostelium</taxon>
    </lineage>
</organism>
<dbReference type="OrthoDB" id="7130006at2759"/>
<keyword evidence="7" id="KW-1185">Reference proteome</keyword>
<keyword evidence="3" id="KW-0378">Hydrolase</keyword>
<sequence length="464" mass="52925">MSLNTYTSELERNPLQRKDNKRLCTCFLVCDPLTSIFSPGILWFFLPMTYSDEIKPFSLHLEEAFLKDLRDRIKSTRFPPADLRGSQEFEYGSPLNHVKRIAEYWADGYDWRARESTINQLPMFTTKLWAGVEGPEPEALNIHFVHSRSEDEDAVPLLFIHGWPGSFLEVQKILPLLQSGHGQKFHIIAPSLPGYGFSDAPTAVGFGLDQAGLICHKLMLRLGYKKYVGQGGDIGAMVLLSMSKNLEICKSLKGYHLNMLSTREPTFTSNPLSWIYDKLVPYNEYEKKAVQRKKWFLTQGSGYRNEQSTKPQTLGYGLSDSPVGLLAWIYEKLHDWTDKYPWTDDEVLDWVMMYWANPNGPTPTFRMYRENAKTSFDELMKGGDNRPWGMTSFQMELFPAIERYARLRPGMKFWAQRASGGHFAATEKPGELVADIRKCFGPGGAILNVRKKNSAAVNSLQAKL</sequence>
<dbReference type="InterPro" id="IPR000639">
    <property type="entry name" value="Epox_hydrolase-like"/>
</dbReference>
<comment type="caution">
    <text evidence="6">The sequence shown here is derived from an EMBL/GenBank/DDBJ whole genome shotgun (WGS) entry which is preliminary data.</text>
</comment>
<dbReference type="SUPFAM" id="SSF53474">
    <property type="entry name" value="alpha/beta-Hydrolases"/>
    <property type="match status" value="1"/>
</dbReference>
<gene>
    <name evidence="6" type="ORF">PROFUN_00687</name>
</gene>
<proteinExistence type="inferred from homology"/>
<feature type="active site" description="Nucleophile" evidence="4">
    <location>
        <position position="233"/>
    </location>
</feature>
<evidence type="ECO:0000256" key="2">
    <source>
        <dbReference type="ARBA" id="ARBA00022797"/>
    </source>
</evidence>